<reference evidence="2" key="1">
    <citation type="submission" date="2022-01" db="EMBL/GenBank/DDBJ databases">
        <title>Whole genome-based taxonomy of the Shewanellaceae.</title>
        <authorList>
            <person name="Martin-Rodriguez A.J."/>
        </authorList>
    </citation>
    <scope>NUCLEOTIDE SEQUENCE</scope>
    <source>
        <strain evidence="2">DSM 16422</strain>
    </source>
</reference>
<dbReference type="EMBL" id="JAKIKP010000003">
    <property type="protein sequence ID" value="MCL1142205.1"/>
    <property type="molecule type" value="Genomic_DNA"/>
</dbReference>
<dbReference type="SUPFAM" id="SSF56726">
    <property type="entry name" value="DNA topoisomerase IV, alpha subunit"/>
    <property type="match status" value="1"/>
</dbReference>
<dbReference type="InterPro" id="IPR055705">
    <property type="entry name" value="DUF7281"/>
</dbReference>
<protein>
    <recommendedName>
        <fullName evidence="1">DUF7281 domain-containing protein</fullName>
    </recommendedName>
</protein>
<feature type="domain" description="DUF7281" evidence="1">
    <location>
        <begin position="113"/>
        <end position="295"/>
    </location>
</feature>
<sequence length="301" mass="34704">MASLTKAQIKLIQPVVKDKISRVKFSANWQKIYHTFEIGEPDGAEKYLFFNGQDWQLLREMVQVNEGIDLLNVNFNQTRAEFALANKKEKYANIRPDANYVLVKLPRPVLPQEDIPYGLRMTVEQCLQLCQQHIPHNIVVVENLDAFDEIHQFNYANFPSEFTAHTLFVYRGGGGHSPAGCKRLLLEISTNAQLSKTVQVGAFADLDPAGLQIAHLLQGCQFVILPKFIHDKDGEQMSHDPLSLINDHHDYDKQWRQQKYLNKAKLQNWQLVANFMQQHRISIKQQHMLAHQLPLIYLPID</sequence>
<dbReference type="GO" id="GO:0003677">
    <property type="term" value="F:DNA binding"/>
    <property type="evidence" value="ECO:0007669"/>
    <property type="project" value="InterPro"/>
</dbReference>
<evidence type="ECO:0000313" key="2">
    <source>
        <dbReference type="EMBL" id="MCL1142205.1"/>
    </source>
</evidence>
<comment type="caution">
    <text evidence="2">The sequence shown here is derived from an EMBL/GenBank/DDBJ whole genome shotgun (WGS) entry which is preliminary data.</text>
</comment>
<gene>
    <name evidence="2" type="ORF">L2672_05790</name>
</gene>
<keyword evidence="3" id="KW-1185">Reference proteome</keyword>
<dbReference type="AlphaFoldDB" id="A0A9X2CL12"/>
<dbReference type="Pfam" id="PF23947">
    <property type="entry name" value="DUF7281"/>
    <property type="match status" value="1"/>
</dbReference>
<name>A0A9X2CL12_9GAMM</name>
<dbReference type="InterPro" id="IPR036078">
    <property type="entry name" value="Spo11/TopoVI_A_sf"/>
</dbReference>
<dbReference type="GO" id="GO:0005694">
    <property type="term" value="C:chromosome"/>
    <property type="evidence" value="ECO:0007669"/>
    <property type="project" value="InterPro"/>
</dbReference>
<dbReference type="Proteomes" id="UP001139333">
    <property type="component" value="Unassembled WGS sequence"/>
</dbReference>
<evidence type="ECO:0000259" key="1">
    <source>
        <dbReference type="Pfam" id="PF23947"/>
    </source>
</evidence>
<accession>A0A9X2CL12</accession>
<organism evidence="2 3">
    <name type="scientific">Shewanella gaetbuli</name>
    <dbReference type="NCBI Taxonomy" id="220752"/>
    <lineage>
        <taxon>Bacteria</taxon>
        <taxon>Pseudomonadati</taxon>
        <taxon>Pseudomonadota</taxon>
        <taxon>Gammaproteobacteria</taxon>
        <taxon>Alteromonadales</taxon>
        <taxon>Shewanellaceae</taxon>
        <taxon>Shewanella</taxon>
    </lineage>
</organism>
<proteinExistence type="predicted"/>
<evidence type="ECO:0000313" key="3">
    <source>
        <dbReference type="Proteomes" id="UP001139333"/>
    </source>
</evidence>
<dbReference type="RefSeq" id="WP_248994889.1">
    <property type="nucleotide sequence ID" value="NZ_JAKIKP010000003.1"/>
</dbReference>